<organism evidence="6 7">
    <name type="scientific">Natronoglomus mannanivorans</name>
    <dbReference type="NCBI Taxonomy" id="2979990"/>
    <lineage>
        <taxon>Archaea</taxon>
        <taxon>Methanobacteriati</taxon>
        <taxon>Methanobacteriota</taxon>
        <taxon>Stenosarchaea group</taxon>
        <taxon>Halobacteria</taxon>
        <taxon>Halobacteriales</taxon>
        <taxon>Natrialbaceae</taxon>
        <taxon>Natronoglomus</taxon>
    </lineage>
</organism>
<evidence type="ECO:0000313" key="7">
    <source>
        <dbReference type="Proteomes" id="UP001320972"/>
    </source>
</evidence>
<keyword evidence="7" id="KW-1185">Reference proteome</keyword>
<dbReference type="Gene3D" id="2.60.40.790">
    <property type="match status" value="1"/>
</dbReference>
<dbReference type="SUPFAM" id="SSF49764">
    <property type="entry name" value="HSP20-like chaperones"/>
    <property type="match status" value="1"/>
</dbReference>
<evidence type="ECO:0000256" key="2">
    <source>
        <dbReference type="PROSITE-ProRule" id="PRU00285"/>
    </source>
</evidence>
<gene>
    <name evidence="6" type="ORF">OB955_22875</name>
</gene>
<evidence type="ECO:0000256" key="1">
    <source>
        <dbReference type="ARBA" id="ARBA00023016"/>
    </source>
</evidence>
<dbReference type="InterPro" id="IPR002068">
    <property type="entry name" value="A-crystallin/Hsp20_dom"/>
</dbReference>
<feature type="compositionally biased region" description="Low complexity" evidence="4">
    <location>
        <begin position="34"/>
        <end position="48"/>
    </location>
</feature>
<evidence type="ECO:0000256" key="3">
    <source>
        <dbReference type="RuleBase" id="RU003616"/>
    </source>
</evidence>
<protein>
    <submittedName>
        <fullName evidence="6">Hsp20/alpha crystallin family protein</fullName>
    </submittedName>
</protein>
<evidence type="ECO:0000313" key="6">
    <source>
        <dbReference type="EMBL" id="MCU4975535.1"/>
    </source>
</evidence>
<evidence type="ECO:0000256" key="4">
    <source>
        <dbReference type="SAM" id="MobiDB-lite"/>
    </source>
</evidence>
<dbReference type="Proteomes" id="UP001320972">
    <property type="component" value="Unassembled WGS sequence"/>
</dbReference>
<dbReference type="Pfam" id="PF00011">
    <property type="entry name" value="HSP20"/>
    <property type="match status" value="1"/>
</dbReference>
<comment type="similarity">
    <text evidence="2 3">Belongs to the small heat shock protein (HSP20) family.</text>
</comment>
<dbReference type="CDD" id="cd06464">
    <property type="entry name" value="ACD_sHsps-like"/>
    <property type="match status" value="1"/>
</dbReference>
<evidence type="ECO:0000259" key="5">
    <source>
        <dbReference type="PROSITE" id="PS01031"/>
    </source>
</evidence>
<feature type="region of interest" description="Disordered" evidence="4">
    <location>
        <begin position="34"/>
        <end position="56"/>
    </location>
</feature>
<proteinExistence type="inferred from homology"/>
<accession>A0ABT2QKU8</accession>
<sequence>MRSFDDMNRLFREMDRTFDQFRASWWNEYAAPGLESASPSSASALEGSGDIGDDHEARHAYSPTLEFGGDTTVSLEEEGDAYRFVMDIPGFEKEDIDLTLDDGILSVRARRDVEEESDTYHTAGSRRVSRQIPIPKELVLEDVTATYRNGVLEVHLPIVEAERDSSHRIDIE</sequence>
<reference evidence="6 7" key="1">
    <citation type="submission" date="2022-09" db="EMBL/GenBank/DDBJ databases">
        <title>Enrichment on poylsaccharides allowed isolation of novel metabolic and taxonomic groups of Haloarchaea.</title>
        <authorList>
            <person name="Sorokin D.Y."/>
            <person name="Elcheninov A.G."/>
            <person name="Khizhniak T.V."/>
            <person name="Kolganova T.V."/>
            <person name="Kublanov I.V."/>
        </authorList>
    </citation>
    <scope>NUCLEOTIDE SEQUENCE [LARGE SCALE GENOMIC DNA]</scope>
    <source>
        <strain evidence="6 7">AArc-m2/3/4</strain>
    </source>
</reference>
<name>A0ABT2QKU8_9EURY</name>
<dbReference type="InterPro" id="IPR008978">
    <property type="entry name" value="HSP20-like_chaperone"/>
</dbReference>
<dbReference type="EMBL" id="JAOPKB010000020">
    <property type="protein sequence ID" value="MCU4975535.1"/>
    <property type="molecule type" value="Genomic_DNA"/>
</dbReference>
<dbReference type="PROSITE" id="PS01031">
    <property type="entry name" value="SHSP"/>
    <property type="match status" value="1"/>
</dbReference>
<keyword evidence="1" id="KW-0346">Stress response</keyword>
<feature type="domain" description="SHSP" evidence="5">
    <location>
        <begin position="64"/>
        <end position="172"/>
    </location>
</feature>
<dbReference type="PANTHER" id="PTHR46733:SF4">
    <property type="entry name" value="HEAT SHOCK PROTEIN 21, CHLOROPLASTIC"/>
    <property type="match status" value="1"/>
</dbReference>
<comment type="caution">
    <text evidence="6">The sequence shown here is derived from an EMBL/GenBank/DDBJ whole genome shotgun (WGS) entry which is preliminary data.</text>
</comment>
<dbReference type="RefSeq" id="WP_338009239.1">
    <property type="nucleotide sequence ID" value="NZ_JAOPKB010000020.1"/>
</dbReference>
<dbReference type="PANTHER" id="PTHR46733">
    <property type="entry name" value="26.5 KDA HEAT SHOCK PROTEIN, MITOCHONDRIAL"/>
    <property type="match status" value="1"/>
</dbReference>
<dbReference type="InterPro" id="IPR044587">
    <property type="entry name" value="HSP21-like"/>
</dbReference>